<organism evidence="1 2">
    <name type="scientific">Actinoplanes siamensis</name>
    <dbReference type="NCBI Taxonomy" id="1223317"/>
    <lineage>
        <taxon>Bacteria</taxon>
        <taxon>Bacillati</taxon>
        <taxon>Actinomycetota</taxon>
        <taxon>Actinomycetes</taxon>
        <taxon>Micromonosporales</taxon>
        <taxon>Micromonosporaceae</taxon>
        <taxon>Actinoplanes</taxon>
    </lineage>
</organism>
<sequence length="167" mass="18772">MSDLLADGWGALRRDLPPDLDEVARAGWVLGPRGAILLRSLWGPGWRTNLQSSEIGSYEYEVNDVYASLSDLVTEKNTYLFRSAVRGISFATRMLMDAAILPGAERLISVVGVSIDDEDESFFLQGATIRFFSRRGDYPRSFEDLERYQKEAIAVLDMTDLAELDLR</sequence>
<dbReference type="Proteomes" id="UP000629619">
    <property type="component" value="Unassembled WGS sequence"/>
</dbReference>
<dbReference type="AlphaFoldDB" id="A0A919N9X4"/>
<gene>
    <name evidence="1" type="ORF">Asi03nite_44520</name>
</gene>
<evidence type="ECO:0000313" key="1">
    <source>
        <dbReference type="EMBL" id="GIF06914.1"/>
    </source>
</evidence>
<comment type="caution">
    <text evidence="1">The sequence shown here is derived from an EMBL/GenBank/DDBJ whole genome shotgun (WGS) entry which is preliminary data.</text>
</comment>
<accession>A0A919N9X4</accession>
<reference evidence="1" key="1">
    <citation type="submission" date="2021-01" db="EMBL/GenBank/DDBJ databases">
        <title>Whole genome shotgun sequence of Actinoplanes siamensis NBRC 109076.</title>
        <authorList>
            <person name="Komaki H."/>
            <person name="Tamura T."/>
        </authorList>
    </citation>
    <scope>NUCLEOTIDE SEQUENCE</scope>
    <source>
        <strain evidence="1">NBRC 109076</strain>
    </source>
</reference>
<dbReference type="RefSeq" id="WP_203682339.1">
    <property type="nucleotide sequence ID" value="NZ_BOMW01000043.1"/>
</dbReference>
<evidence type="ECO:0000313" key="2">
    <source>
        <dbReference type="Proteomes" id="UP000629619"/>
    </source>
</evidence>
<protein>
    <submittedName>
        <fullName evidence="1">Uncharacterized protein</fullName>
    </submittedName>
</protein>
<dbReference type="EMBL" id="BOMW01000043">
    <property type="protein sequence ID" value="GIF06914.1"/>
    <property type="molecule type" value="Genomic_DNA"/>
</dbReference>
<name>A0A919N9X4_9ACTN</name>
<proteinExistence type="predicted"/>
<keyword evidence="2" id="KW-1185">Reference proteome</keyword>